<dbReference type="GO" id="GO:0052689">
    <property type="term" value="F:carboxylic ester hydrolase activity"/>
    <property type="evidence" value="ECO:0007669"/>
    <property type="project" value="UniProtKB-KW"/>
</dbReference>
<dbReference type="Gene3D" id="3.40.50.1820">
    <property type="entry name" value="alpha/beta hydrolase"/>
    <property type="match status" value="1"/>
</dbReference>
<evidence type="ECO:0000313" key="6">
    <source>
        <dbReference type="EMBL" id="CAI5449967.1"/>
    </source>
</evidence>
<evidence type="ECO:0000259" key="5">
    <source>
        <dbReference type="Pfam" id="PF00135"/>
    </source>
</evidence>
<evidence type="ECO:0000256" key="4">
    <source>
        <dbReference type="RuleBase" id="RU361235"/>
    </source>
</evidence>
<dbReference type="InterPro" id="IPR029058">
    <property type="entry name" value="AB_hydrolase_fold"/>
</dbReference>
<dbReference type="PANTHER" id="PTHR44590">
    <property type="entry name" value="CARBOXYLIC ESTER HYDROLASE-RELATED"/>
    <property type="match status" value="1"/>
</dbReference>
<dbReference type="AlphaFoldDB" id="A0A9P1N6V3"/>
<feature type="domain" description="Carboxylesterase type B" evidence="5">
    <location>
        <begin position="19"/>
        <end position="305"/>
    </location>
</feature>
<dbReference type="InterPro" id="IPR019826">
    <property type="entry name" value="Carboxylesterase_B_AS"/>
</dbReference>
<organism evidence="6 7">
    <name type="scientific">Caenorhabditis angaria</name>
    <dbReference type="NCBI Taxonomy" id="860376"/>
    <lineage>
        <taxon>Eukaryota</taxon>
        <taxon>Metazoa</taxon>
        <taxon>Ecdysozoa</taxon>
        <taxon>Nematoda</taxon>
        <taxon>Chromadorea</taxon>
        <taxon>Rhabditida</taxon>
        <taxon>Rhabditina</taxon>
        <taxon>Rhabditomorpha</taxon>
        <taxon>Rhabditoidea</taxon>
        <taxon>Rhabditidae</taxon>
        <taxon>Peloderinae</taxon>
        <taxon>Caenorhabditis</taxon>
    </lineage>
</organism>
<sequence length="396" mass="44242">MGCSNSSSKIDSENPEITENPVKCQKYPNRSVYKEILWERFVRGSKTSEDCLYLNIFAPKIENQGPTKSGLPVLFFIHGGGFIMDSPQILFPAKICPQLVSKRIIVVTFHYRLGLLGFAGPGPKNLGLWDQLEALKWTHENIGAFGGDAENITICGHSAGAVAADQLSLSPHASGLFARKILMGGTAECRWATRKSEEVDEYCEKWAERIGWKRNAEELAGFLMRIDAEKLASTMLLNSDFPAKCHFAVGPVSDDGDFFPQDIDVLRKTAPRVPQIIGGGKYESLLFHAIYWPKLRGTKKQVENLLEAPHTTDLTYFFDANYMRAVGGGNAEDARRVRNAAEYLVNFVKCGEPGGEWREIGDDLEVFGFEENSGSMQTSEFVERMRKLEELLRNVE</sequence>
<dbReference type="EC" id="3.1.1.-" evidence="4"/>
<comment type="similarity">
    <text evidence="1 4">Belongs to the type-B carboxylesterase/lipase family.</text>
</comment>
<dbReference type="OrthoDB" id="3200163at2759"/>
<dbReference type="PROSITE" id="PS00122">
    <property type="entry name" value="CARBOXYLESTERASE_B_1"/>
    <property type="match status" value="1"/>
</dbReference>
<evidence type="ECO:0000313" key="7">
    <source>
        <dbReference type="Proteomes" id="UP001152747"/>
    </source>
</evidence>
<accession>A0A9P1N6V3</accession>
<protein>
    <recommendedName>
        <fullName evidence="4">Carboxylic ester hydrolase</fullName>
        <ecNumber evidence="4">3.1.1.-</ecNumber>
    </recommendedName>
</protein>
<dbReference type="Pfam" id="PF00135">
    <property type="entry name" value="COesterase"/>
    <property type="match status" value="1"/>
</dbReference>
<dbReference type="Proteomes" id="UP001152747">
    <property type="component" value="Unassembled WGS sequence"/>
</dbReference>
<dbReference type="SUPFAM" id="SSF53474">
    <property type="entry name" value="alpha/beta-Hydrolases"/>
    <property type="match status" value="1"/>
</dbReference>
<evidence type="ECO:0000256" key="1">
    <source>
        <dbReference type="ARBA" id="ARBA00005964"/>
    </source>
</evidence>
<keyword evidence="2" id="KW-0719">Serine esterase</keyword>
<comment type="caution">
    <text evidence="6">The sequence shown here is derived from an EMBL/GenBank/DDBJ whole genome shotgun (WGS) entry which is preliminary data.</text>
</comment>
<dbReference type="InterPro" id="IPR019819">
    <property type="entry name" value="Carboxylesterase_B_CS"/>
</dbReference>
<evidence type="ECO:0000256" key="3">
    <source>
        <dbReference type="ARBA" id="ARBA00022801"/>
    </source>
</evidence>
<dbReference type="PROSITE" id="PS00941">
    <property type="entry name" value="CARBOXYLESTERASE_B_2"/>
    <property type="match status" value="1"/>
</dbReference>
<dbReference type="EMBL" id="CANHGI010000005">
    <property type="protein sequence ID" value="CAI5449967.1"/>
    <property type="molecule type" value="Genomic_DNA"/>
</dbReference>
<keyword evidence="3 4" id="KW-0378">Hydrolase</keyword>
<reference evidence="6" key="1">
    <citation type="submission" date="2022-11" db="EMBL/GenBank/DDBJ databases">
        <authorList>
            <person name="Kikuchi T."/>
        </authorList>
    </citation>
    <scope>NUCLEOTIDE SEQUENCE</scope>
    <source>
        <strain evidence="6">PS1010</strain>
    </source>
</reference>
<dbReference type="PANTHER" id="PTHR44590:SF4">
    <property type="entry name" value="CARBOXYLIC ESTER HYDROLASE"/>
    <property type="match status" value="1"/>
</dbReference>
<keyword evidence="7" id="KW-1185">Reference proteome</keyword>
<dbReference type="InterPro" id="IPR002018">
    <property type="entry name" value="CarbesteraseB"/>
</dbReference>
<evidence type="ECO:0000256" key="2">
    <source>
        <dbReference type="ARBA" id="ARBA00022487"/>
    </source>
</evidence>
<proteinExistence type="inferred from homology"/>
<name>A0A9P1N6V3_9PELO</name>
<gene>
    <name evidence="6" type="ORF">CAMP_LOCUS12604</name>
</gene>